<keyword evidence="2" id="KW-1185">Reference proteome</keyword>
<protein>
    <recommendedName>
        <fullName evidence="3">RNase H type-1 domain-containing protein</fullName>
    </recommendedName>
</protein>
<sequence>MAPLFESQSRQEVCPISTKSCKTYRKKKGGEDSNRKLTQNAEKPRITMLKSKHGTHSTLLLEVDICFTSKISSIGDTGNGGYGIYILLPDGSTSRLCRPLGEKKFRFDWEKQGCHRVSSVTRRHHEVSPHNDVVIFTDCRAFLQALEGSGKAIVGQAVLLADSLRMVEGVRAVVQWLLFHVRIIGYKITNALTNEAKFQPQ</sequence>
<proteinExistence type="predicted"/>
<name>A0AAV3Z6M8_9GAST</name>
<dbReference type="Proteomes" id="UP000735302">
    <property type="component" value="Unassembled WGS sequence"/>
</dbReference>
<dbReference type="EMBL" id="BLXT01002015">
    <property type="protein sequence ID" value="GFN90252.1"/>
    <property type="molecule type" value="Genomic_DNA"/>
</dbReference>
<gene>
    <name evidence="1" type="ORF">PoB_001675800</name>
</gene>
<evidence type="ECO:0000313" key="1">
    <source>
        <dbReference type="EMBL" id="GFN90252.1"/>
    </source>
</evidence>
<evidence type="ECO:0000313" key="2">
    <source>
        <dbReference type="Proteomes" id="UP000735302"/>
    </source>
</evidence>
<dbReference type="AlphaFoldDB" id="A0AAV3Z6M8"/>
<accession>A0AAV3Z6M8</accession>
<comment type="caution">
    <text evidence="1">The sequence shown here is derived from an EMBL/GenBank/DDBJ whole genome shotgun (WGS) entry which is preliminary data.</text>
</comment>
<evidence type="ECO:0008006" key="3">
    <source>
        <dbReference type="Google" id="ProtNLM"/>
    </source>
</evidence>
<reference evidence="1 2" key="1">
    <citation type="journal article" date="2021" name="Elife">
        <title>Chloroplast acquisition without the gene transfer in kleptoplastic sea slugs, Plakobranchus ocellatus.</title>
        <authorList>
            <person name="Maeda T."/>
            <person name="Takahashi S."/>
            <person name="Yoshida T."/>
            <person name="Shimamura S."/>
            <person name="Takaki Y."/>
            <person name="Nagai Y."/>
            <person name="Toyoda A."/>
            <person name="Suzuki Y."/>
            <person name="Arimoto A."/>
            <person name="Ishii H."/>
            <person name="Satoh N."/>
            <person name="Nishiyama T."/>
            <person name="Hasebe M."/>
            <person name="Maruyama T."/>
            <person name="Minagawa J."/>
            <person name="Obokata J."/>
            <person name="Shigenobu S."/>
        </authorList>
    </citation>
    <scope>NUCLEOTIDE SEQUENCE [LARGE SCALE GENOMIC DNA]</scope>
</reference>
<organism evidence="1 2">
    <name type="scientific">Plakobranchus ocellatus</name>
    <dbReference type="NCBI Taxonomy" id="259542"/>
    <lineage>
        <taxon>Eukaryota</taxon>
        <taxon>Metazoa</taxon>
        <taxon>Spiralia</taxon>
        <taxon>Lophotrochozoa</taxon>
        <taxon>Mollusca</taxon>
        <taxon>Gastropoda</taxon>
        <taxon>Heterobranchia</taxon>
        <taxon>Euthyneura</taxon>
        <taxon>Panpulmonata</taxon>
        <taxon>Sacoglossa</taxon>
        <taxon>Placobranchoidea</taxon>
        <taxon>Plakobranchidae</taxon>
        <taxon>Plakobranchus</taxon>
    </lineage>
</organism>